<evidence type="ECO:0000256" key="3">
    <source>
        <dbReference type="ARBA" id="ARBA00022714"/>
    </source>
</evidence>
<keyword evidence="2" id="KW-0285">Flavoprotein</keyword>
<comment type="cofactor">
    <cofactor evidence="1">
        <name>FAD</name>
        <dbReference type="ChEBI" id="CHEBI:57692"/>
    </cofactor>
</comment>
<sequence>MEHQVLLKKIEFVTHNVLHLVTEKPEGYTFVPGQATELAIDKEGLREEKRPFTFTSLPEDGELEFTIKVYLSHDGVTKQLLNLKVGDRLIIGDSWGAIEYKGEGSFIAGGAGITPFIAILKDLHRKQRLDGHQLFFGNQTEKDIIYKGLLETWLGDNFYNILSDEDKEGYPHGHIDKNVLTQHDLDVTKHVYLCGPPPMMDALQADLYAMGLSKKLLVAEGLD</sequence>
<name>A0A967AT79_9FLAO</name>
<dbReference type="GO" id="GO:0046872">
    <property type="term" value="F:metal ion binding"/>
    <property type="evidence" value="ECO:0007669"/>
    <property type="project" value="UniProtKB-KW"/>
</dbReference>
<dbReference type="InterPro" id="IPR039261">
    <property type="entry name" value="FNR_nucleotide-bd"/>
</dbReference>
<dbReference type="RefSeq" id="WP_152574451.1">
    <property type="nucleotide sequence ID" value="NZ_VIKU02000003.1"/>
</dbReference>
<accession>A0A967AT79</accession>
<keyword evidence="5" id="KW-0274">FAD</keyword>
<dbReference type="Proteomes" id="UP000707206">
    <property type="component" value="Unassembled WGS sequence"/>
</dbReference>
<keyword evidence="8" id="KW-0411">Iron-sulfur</keyword>
<dbReference type="EMBL" id="VIKU02000003">
    <property type="protein sequence ID" value="NHF59946.1"/>
    <property type="molecule type" value="Genomic_DNA"/>
</dbReference>
<keyword evidence="11" id="KW-1185">Reference proteome</keyword>
<evidence type="ECO:0000256" key="1">
    <source>
        <dbReference type="ARBA" id="ARBA00001974"/>
    </source>
</evidence>
<dbReference type="CDD" id="cd06196">
    <property type="entry name" value="FNR_like_1"/>
    <property type="match status" value="1"/>
</dbReference>
<reference evidence="10" key="2">
    <citation type="submission" date="2020-03" db="EMBL/GenBank/DDBJ databases">
        <title>Flavobacteriaceae bacterium strain TP-CH-4, a member of the family Flavobacteriaceae isolated from a deep-sea seamount.</title>
        <authorList>
            <person name="Zhang D.-C."/>
        </authorList>
    </citation>
    <scope>NUCLEOTIDE SEQUENCE</scope>
    <source>
        <strain evidence="10">TP-CH-4</strain>
    </source>
</reference>
<dbReference type="Gene3D" id="3.40.50.80">
    <property type="entry name" value="Nucleotide-binding domain of ferredoxin-NADP reductase (FNR) module"/>
    <property type="match status" value="1"/>
</dbReference>
<evidence type="ECO:0000313" key="11">
    <source>
        <dbReference type="Proteomes" id="UP000707206"/>
    </source>
</evidence>
<organism evidence="10 11">
    <name type="scientific">Pelagihabitans pacificus</name>
    <dbReference type="NCBI Taxonomy" id="2696054"/>
    <lineage>
        <taxon>Bacteria</taxon>
        <taxon>Pseudomonadati</taxon>
        <taxon>Bacteroidota</taxon>
        <taxon>Flavobacteriia</taxon>
        <taxon>Flavobacteriales</taxon>
        <taxon>Flavobacteriaceae</taxon>
        <taxon>Pelagihabitans</taxon>
    </lineage>
</organism>
<dbReference type="Gene3D" id="2.40.30.10">
    <property type="entry name" value="Translation factors"/>
    <property type="match status" value="1"/>
</dbReference>
<reference evidence="10" key="1">
    <citation type="submission" date="2019-07" db="EMBL/GenBank/DDBJ databases">
        <authorList>
            <person name="De-Chao Zhang Q."/>
        </authorList>
    </citation>
    <scope>NUCLEOTIDE SEQUENCE</scope>
    <source>
        <strain evidence="10">TP-CH-4</strain>
    </source>
</reference>
<protein>
    <submittedName>
        <fullName evidence="10">Flavodoxin reductase</fullName>
    </submittedName>
</protein>
<dbReference type="InterPro" id="IPR017938">
    <property type="entry name" value="Riboflavin_synthase-like_b-brl"/>
</dbReference>
<dbReference type="InterPro" id="IPR001433">
    <property type="entry name" value="OxRdtase_FAD/NAD-bd"/>
</dbReference>
<evidence type="ECO:0000259" key="9">
    <source>
        <dbReference type="PROSITE" id="PS51384"/>
    </source>
</evidence>
<keyword evidence="3" id="KW-0001">2Fe-2S</keyword>
<dbReference type="GO" id="GO:0051537">
    <property type="term" value="F:2 iron, 2 sulfur cluster binding"/>
    <property type="evidence" value="ECO:0007669"/>
    <property type="project" value="UniProtKB-KW"/>
</dbReference>
<keyword evidence="6" id="KW-0560">Oxidoreductase</keyword>
<dbReference type="Pfam" id="PF08022">
    <property type="entry name" value="FAD_binding_8"/>
    <property type="match status" value="1"/>
</dbReference>
<dbReference type="InterPro" id="IPR013112">
    <property type="entry name" value="FAD-bd_8"/>
</dbReference>
<keyword evidence="4" id="KW-0479">Metal-binding</keyword>
<dbReference type="PANTHER" id="PTHR47354:SF8">
    <property type="entry name" value="1,2-PHENYLACETYL-COA EPOXIDASE, SUBUNIT E"/>
    <property type="match status" value="1"/>
</dbReference>
<dbReference type="GO" id="GO:0016491">
    <property type="term" value="F:oxidoreductase activity"/>
    <property type="evidence" value="ECO:0007669"/>
    <property type="project" value="UniProtKB-KW"/>
</dbReference>
<proteinExistence type="predicted"/>
<evidence type="ECO:0000256" key="6">
    <source>
        <dbReference type="ARBA" id="ARBA00023002"/>
    </source>
</evidence>
<evidence type="ECO:0000256" key="8">
    <source>
        <dbReference type="ARBA" id="ARBA00023014"/>
    </source>
</evidence>
<evidence type="ECO:0000256" key="2">
    <source>
        <dbReference type="ARBA" id="ARBA00022630"/>
    </source>
</evidence>
<dbReference type="InterPro" id="IPR017927">
    <property type="entry name" value="FAD-bd_FR_type"/>
</dbReference>
<dbReference type="SUPFAM" id="SSF52343">
    <property type="entry name" value="Ferredoxin reductase-like, C-terminal NADP-linked domain"/>
    <property type="match status" value="1"/>
</dbReference>
<dbReference type="PRINTS" id="PR00410">
    <property type="entry name" value="PHEHYDRXLASE"/>
</dbReference>
<feature type="domain" description="FAD-binding FR-type" evidence="9">
    <location>
        <begin position="1"/>
        <end position="101"/>
    </location>
</feature>
<dbReference type="PANTHER" id="PTHR47354">
    <property type="entry name" value="NADH OXIDOREDUCTASE HCR"/>
    <property type="match status" value="1"/>
</dbReference>
<gene>
    <name evidence="10" type="ORF">FK220_011380</name>
</gene>
<evidence type="ECO:0000256" key="5">
    <source>
        <dbReference type="ARBA" id="ARBA00022827"/>
    </source>
</evidence>
<keyword evidence="7" id="KW-0408">Iron</keyword>
<dbReference type="GO" id="GO:0050660">
    <property type="term" value="F:flavin adenine dinucleotide binding"/>
    <property type="evidence" value="ECO:0007669"/>
    <property type="project" value="TreeGrafter"/>
</dbReference>
<dbReference type="Pfam" id="PF00175">
    <property type="entry name" value="NAD_binding_1"/>
    <property type="match status" value="1"/>
</dbReference>
<comment type="caution">
    <text evidence="10">The sequence shown here is derived from an EMBL/GenBank/DDBJ whole genome shotgun (WGS) entry which is preliminary data.</text>
</comment>
<dbReference type="InterPro" id="IPR050415">
    <property type="entry name" value="MRET"/>
</dbReference>
<evidence type="ECO:0000256" key="4">
    <source>
        <dbReference type="ARBA" id="ARBA00022723"/>
    </source>
</evidence>
<dbReference type="SUPFAM" id="SSF63380">
    <property type="entry name" value="Riboflavin synthase domain-like"/>
    <property type="match status" value="1"/>
</dbReference>
<dbReference type="PROSITE" id="PS51384">
    <property type="entry name" value="FAD_FR"/>
    <property type="match status" value="1"/>
</dbReference>
<dbReference type="AlphaFoldDB" id="A0A967AT79"/>
<evidence type="ECO:0000313" key="10">
    <source>
        <dbReference type="EMBL" id="NHF59946.1"/>
    </source>
</evidence>
<evidence type="ECO:0000256" key="7">
    <source>
        <dbReference type="ARBA" id="ARBA00023004"/>
    </source>
</evidence>